<proteinExistence type="predicted"/>
<dbReference type="InterPro" id="IPR051917">
    <property type="entry name" value="Transposase-Integrase"/>
</dbReference>
<organism evidence="3 4">
    <name type="scientific">Streptococcus hyointestinalis</name>
    <dbReference type="NCBI Taxonomy" id="1337"/>
    <lineage>
        <taxon>Bacteria</taxon>
        <taxon>Bacillati</taxon>
        <taxon>Bacillota</taxon>
        <taxon>Bacilli</taxon>
        <taxon>Lactobacillales</taxon>
        <taxon>Streptococcaceae</taxon>
        <taxon>Streptococcus</taxon>
    </lineage>
</organism>
<evidence type="ECO:0000313" key="4">
    <source>
        <dbReference type="Proteomes" id="UP000254924"/>
    </source>
</evidence>
<feature type="region of interest" description="Disordered" evidence="1">
    <location>
        <begin position="125"/>
        <end position="146"/>
    </location>
</feature>
<dbReference type="GO" id="GO:0032196">
    <property type="term" value="P:transposition"/>
    <property type="evidence" value="ECO:0007669"/>
    <property type="project" value="TreeGrafter"/>
</dbReference>
<dbReference type="PANTHER" id="PTHR10948:SF23">
    <property type="entry name" value="TRANSPOSASE INSI FOR INSERTION SEQUENCE ELEMENT IS30A-RELATED"/>
    <property type="match status" value="1"/>
</dbReference>
<dbReference type="GO" id="GO:0004803">
    <property type="term" value="F:transposase activity"/>
    <property type="evidence" value="ECO:0007669"/>
    <property type="project" value="TreeGrafter"/>
</dbReference>
<gene>
    <name evidence="3" type="ORF">NCTC12224_01215</name>
</gene>
<dbReference type="Proteomes" id="UP000254924">
    <property type="component" value="Unassembled WGS sequence"/>
</dbReference>
<reference evidence="3 4" key="1">
    <citation type="submission" date="2018-06" db="EMBL/GenBank/DDBJ databases">
        <authorList>
            <consortium name="Pathogen Informatics"/>
            <person name="Doyle S."/>
        </authorList>
    </citation>
    <scope>NUCLEOTIDE SEQUENCE [LARGE SCALE GENOMIC DNA]</scope>
    <source>
        <strain evidence="3 4">NCTC12224</strain>
    </source>
</reference>
<name>A0A380K9S1_9STRE</name>
<dbReference type="Pfam" id="PF13936">
    <property type="entry name" value="HTH_38"/>
    <property type="match status" value="1"/>
</dbReference>
<evidence type="ECO:0000256" key="1">
    <source>
        <dbReference type="SAM" id="MobiDB-lite"/>
    </source>
</evidence>
<sequence>MKNKHLTLSDRNDIQIGIEQLKTFSAIATKLGKDPSTISKEVRRNRVIKENSSTSNCEACPLLKKAPYVCNACPKKRSNCGYQKQFYYAKRAQLDYEAKLSDSRTGVALNKEEPNSIVWTRLSLQPSKRDNTSTTSSPQTNFRHPELLSTDTLKKAICPQSPLISPVS</sequence>
<dbReference type="PANTHER" id="PTHR10948">
    <property type="entry name" value="TRANSPOSASE"/>
    <property type="match status" value="1"/>
</dbReference>
<dbReference type="AlphaFoldDB" id="A0A380K9S1"/>
<feature type="compositionally biased region" description="Polar residues" evidence="1">
    <location>
        <begin position="125"/>
        <end position="142"/>
    </location>
</feature>
<feature type="domain" description="Transposase IS30-like HTH" evidence="2">
    <location>
        <begin position="2"/>
        <end position="45"/>
    </location>
</feature>
<dbReference type="EMBL" id="UHFN01000007">
    <property type="protein sequence ID" value="SUN60896.1"/>
    <property type="molecule type" value="Genomic_DNA"/>
</dbReference>
<keyword evidence="4" id="KW-1185">Reference proteome</keyword>
<dbReference type="GO" id="GO:0005829">
    <property type="term" value="C:cytosol"/>
    <property type="evidence" value="ECO:0007669"/>
    <property type="project" value="TreeGrafter"/>
</dbReference>
<protein>
    <submittedName>
        <fullName evidence="3">Transposase</fullName>
    </submittedName>
</protein>
<accession>A0A380K9S1</accession>
<evidence type="ECO:0000313" key="3">
    <source>
        <dbReference type="EMBL" id="SUN60896.1"/>
    </source>
</evidence>
<evidence type="ECO:0000259" key="2">
    <source>
        <dbReference type="Pfam" id="PF13936"/>
    </source>
</evidence>
<dbReference type="InterPro" id="IPR025246">
    <property type="entry name" value="IS30-like_HTH"/>
</dbReference>